<dbReference type="RefSeq" id="XP_018078720.1">
    <property type="nucleotide sequence ID" value="XM_018205731.1"/>
</dbReference>
<evidence type="ECO:0000313" key="2">
    <source>
        <dbReference type="EMBL" id="KUJ24365.1"/>
    </source>
</evidence>
<dbReference type="KEGG" id="psco:LY89DRAFT_19491"/>
<reference evidence="2 3" key="1">
    <citation type="submission" date="2015-10" db="EMBL/GenBank/DDBJ databases">
        <title>Full genome of DAOMC 229536 Phialocephala scopiformis, a fungal endophyte of spruce producing the potent anti-insectan compound rugulosin.</title>
        <authorList>
            <consortium name="DOE Joint Genome Institute"/>
            <person name="Walker A.K."/>
            <person name="Frasz S.L."/>
            <person name="Seifert K.A."/>
            <person name="Miller J.D."/>
            <person name="Mondo S.J."/>
            <person name="Labutti K."/>
            <person name="Lipzen A."/>
            <person name="Dockter R."/>
            <person name="Kennedy M."/>
            <person name="Grigoriev I.V."/>
            <person name="Spatafora J.W."/>
        </authorList>
    </citation>
    <scope>NUCLEOTIDE SEQUENCE [LARGE SCALE GENOMIC DNA]</scope>
    <source>
        <strain evidence="2 3">CBS 120377</strain>
    </source>
</reference>
<dbReference type="Proteomes" id="UP000070700">
    <property type="component" value="Unassembled WGS sequence"/>
</dbReference>
<dbReference type="EMBL" id="KQ947404">
    <property type="protein sequence ID" value="KUJ24365.1"/>
    <property type="molecule type" value="Genomic_DNA"/>
</dbReference>
<evidence type="ECO:0000313" key="3">
    <source>
        <dbReference type="Proteomes" id="UP000070700"/>
    </source>
</evidence>
<name>A0A194XVK9_MOLSC</name>
<dbReference type="AlphaFoldDB" id="A0A194XVK9"/>
<keyword evidence="3" id="KW-1185">Reference proteome</keyword>
<organism evidence="2 3">
    <name type="scientific">Mollisia scopiformis</name>
    <name type="common">Conifer needle endophyte fungus</name>
    <name type="synonym">Phialocephala scopiformis</name>
    <dbReference type="NCBI Taxonomy" id="149040"/>
    <lineage>
        <taxon>Eukaryota</taxon>
        <taxon>Fungi</taxon>
        <taxon>Dikarya</taxon>
        <taxon>Ascomycota</taxon>
        <taxon>Pezizomycotina</taxon>
        <taxon>Leotiomycetes</taxon>
        <taxon>Helotiales</taxon>
        <taxon>Mollisiaceae</taxon>
        <taxon>Mollisia</taxon>
    </lineage>
</organism>
<dbReference type="InterPro" id="IPR027974">
    <property type="entry name" value="DUF4470"/>
</dbReference>
<dbReference type="GeneID" id="28815457"/>
<evidence type="ECO:0000259" key="1">
    <source>
        <dbReference type="Pfam" id="PF14737"/>
    </source>
</evidence>
<protein>
    <recommendedName>
        <fullName evidence="1">DUF4470 domain-containing protein</fullName>
    </recommendedName>
</protein>
<dbReference type="OrthoDB" id="2423701at2759"/>
<dbReference type="STRING" id="149040.A0A194XVK9"/>
<dbReference type="Pfam" id="PF14737">
    <property type="entry name" value="DUF4470"/>
    <property type="match status" value="1"/>
</dbReference>
<sequence>MFFGGIGDARNLLRTIIDVAEYDRRPHSQKKSYHFTIVDINTCAITRDMILFMMLDEFSGQEPKSDEALETLSTIFYIYIATLMPHCAFLYFDRMIDKAIQALESGSQPLKWLYLHEQDIPKYLRILKQWKGEALQVFTVTQVINKVTKQLGQFKDMLQGMAPPLPTGCEQDKSLYFSTAMLTPPEKIMQLHDQEMSKLLKKYQSNPRETVSELKKHAKQHWKFNTTLVDVGFYYSLVDKNEYDIGHDPFQARESFEDKTLPSQPLKPSRLYDYLSPFFQDVANAIKHLRGRIQVEAMLGDFVDTAESIRFGLYHDKDDTSPSSSIITTNSRPRDFPILYDRIHLSNVPDYMGGHLSTFLYAAPLLKPFESSTVESNCLRNTGAWDSVESFLAHYQLIADQTMLRQLTQIKVIFAGDPFWPMGNYTKYRLAGTSLHQPFGELLPRIAFNKWFYGLFFSLASPFNLDLDDWKCIVYSPLTLTIIFRLIAHLRLLGYPSHWLSECLIAIIEDKVTSTCRPPRSSPSSIAEVKKEHSLKKLCTAPFKVEMGTLARIFEPLLPFALTSEAIPADDDVYHYTFHLPSHEKNRENAAASAYLALGFWDIRFVPRLGIIALQHDLRALLDPSWGDEVDRDFQGPAYEKFREKGLFLWSTITWDGEKKEASAWMSKSFVDSLVENKFHCGLYRTDNWTSIVPVTTAENVRDAVKMGRKWNRSSNLSSPVQK</sequence>
<dbReference type="InParanoid" id="A0A194XVK9"/>
<gene>
    <name evidence="2" type="ORF">LY89DRAFT_19491</name>
</gene>
<feature type="domain" description="DUF4470" evidence="1">
    <location>
        <begin position="2"/>
        <end position="77"/>
    </location>
</feature>
<accession>A0A194XVK9</accession>
<proteinExistence type="predicted"/>